<keyword evidence="2" id="KW-1185">Reference proteome</keyword>
<accession>A0A844ZD64</accession>
<dbReference type="Proteomes" id="UP000433104">
    <property type="component" value="Unassembled WGS sequence"/>
</dbReference>
<organism evidence="1 2">
    <name type="scientific">Parapontixanthobacter aurantiacus</name>
    <dbReference type="NCBI Taxonomy" id="1463599"/>
    <lineage>
        <taxon>Bacteria</taxon>
        <taxon>Pseudomonadati</taxon>
        <taxon>Pseudomonadota</taxon>
        <taxon>Alphaproteobacteria</taxon>
        <taxon>Sphingomonadales</taxon>
        <taxon>Erythrobacteraceae</taxon>
        <taxon>Parapontixanthobacter</taxon>
    </lineage>
</organism>
<dbReference type="SUPFAM" id="SSF141371">
    <property type="entry name" value="PilZ domain-like"/>
    <property type="match status" value="1"/>
</dbReference>
<evidence type="ECO:0008006" key="3">
    <source>
        <dbReference type="Google" id="ProtNLM"/>
    </source>
</evidence>
<protein>
    <recommendedName>
        <fullName evidence="3">PilZ domain-containing protein</fullName>
    </recommendedName>
</protein>
<evidence type="ECO:0000313" key="2">
    <source>
        <dbReference type="Proteomes" id="UP000433104"/>
    </source>
</evidence>
<reference evidence="1 2" key="1">
    <citation type="submission" date="2019-12" db="EMBL/GenBank/DDBJ databases">
        <title>Genomic-based taxomic classification of the family Erythrobacteraceae.</title>
        <authorList>
            <person name="Xu L."/>
        </authorList>
    </citation>
    <scope>NUCLEOTIDE SEQUENCE [LARGE SCALE GENOMIC DNA]</scope>
    <source>
        <strain evidence="1 2">MCCC 1A09962</strain>
    </source>
</reference>
<comment type="caution">
    <text evidence="1">The sequence shown here is derived from an EMBL/GenBank/DDBJ whole genome shotgun (WGS) entry which is preliminary data.</text>
</comment>
<gene>
    <name evidence="1" type="ORF">GRI38_10690</name>
</gene>
<name>A0A844ZD64_9SPHN</name>
<proteinExistence type="predicted"/>
<evidence type="ECO:0000313" key="1">
    <source>
        <dbReference type="EMBL" id="MXO86491.1"/>
    </source>
</evidence>
<dbReference type="AlphaFoldDB" id="A0A844ZD64"/>
<dbReference type="OrthoDB" id="7429037at2"/>
<dbReference type="EMBL" id="WTYW01000003">
    <property type="protein sequence ID" value="MXO86491.1"/>
    <property type="molecule type" value="Genomic_DNA"/>
</dbReference>
<sequence length="180" mass="20642">MEERRLSGRKRTMFQPACIEIEDESHAVLIRDCSEMGAGFEGDLDLMLGQPLRYRWGNEDFYNAKVTWIKGHRFGVEDLRGKYEFAERKPFNYRSVRIPTSRPVDIFIRGIRESAELINVSQRGFCVLLQERPEPGTLATLKSGRNAIEAATLKWSNRNQFGFTTPNPLRIDQMSALLAG</sequence>